<reference evidence="2" key="1">
    <citation type="submission" date="2020-10" db="EMBL/GenBank/DDBJ databases">
        <authorList>
            <person name="Gilroy R."/>
        </authorList>
    </citation>
    <scope>NUCLEOTIDE SEQUENCE</scope>
    <source>
        <strain evidence="2">11687</strain>
    </source>
</reference>
<gene>
    <name evidence="2" type="ORF">IAC57_06050</name>
</gene>
<name>A0A9D1MGI4_9FIRM</name>
<accession>A0A9D1MGI4</accession>
<feature type="transmembrane region" description="Helical" evidence="1">
    <location>
        <begin position="7"/>
        <end position="28"/>
    </location>
</feature>
<sequence>MHTENMLILYLFFIAYILAVNFYSFLLVKGLKDEYSEDVPDKSSDGRLVLTGFLGGAITIYVCMFVFKYRLKSLFLMLLMPILGVLNVYLWVIAFRSGFTFFVA</sequence>
<keyword evidence="1" id="KW-0812">Transmembrane</keyword>
<keyword evidence="1" id="KW-1133">Transmembrane helix</keyword>
<proteinExistence type="predicted"/>
<dbReference type="AlphaFoldDB" id="A0A9D1MGI4"/>
<comment type="caution">
    <text evidence="2">The sequence shown here is derived from an EMBL/GenBank/DDBJ whole genome shotgun (WGS) entry which is preliminary data.</text>
</comment>
<evidence type="ECO:0000313" key="3">
    <source>
        <dbReference type="Proteomes" id="UP000824081"/>
    </source>
</evidence>
<dbReference type="EMBL" id="DVMZ01000167">
    <property type="protein sequence ID" value="HIU59652.1"/>
    <property type="molecule type" value="Genomic_DNA"/>
</dbReference>
<evidence type="ECO:0000313" key="2">
    <source>
        <dbReference type="EMBL" id="HIU59652.1"/>
    </source>
</evidence>
<evidence type="ECO:0008006" key="4">
    <source>
        <dbReference type="Google" id="ProtNLM"/>
    </source>
</evidence>
<protein>
    <recommendedName>
        <fullName evidence="4">DUF1294 domain-containing protein</fullName>
    </recommendedName>
</protein>
<organism evidence="2 3">
    <name type="scientific">Candidatus Scatosoma pullistercoris</name>
    <dbReference type="NCBI Taxonomy" id="2840934"/>
    <lineage>
        <taxon>Bacteria</taxon>
        <taxon>Bacillati</taxon>
        <taxon>Bacillota</taxon>
        <taxon>Clostridia</taxon>
        <taxon>Candidatus Scatosoma</taxon>
    </lineage>
</organism>
<feature type="transmembrane region" description="Helical" evidence="1">
    <location>
        <begin position="48"/>
        <end position="67"/>
    </location>
</feature>
<reference evidence="2" key="2">
    <citation type="journal article" date="2021" name="PeerJ">
        <title>Extensive microbial diversity within the chicken gut microbiome revealed by metagenomics and culture.</title>
        <authorList>
            <person name="Gilroy R."/>
            <person name="Ravi A."/>
            <person name="Getino M."/>
            <person name="Pursley I."/>
            <person name="Horton D.L."/>
            <person name="Alikhan N.F."/>
            <person name="Baker D."/>
            <person name="Gharbi K."/>
            <person name="Hall N."/>
            <person name="Watson M."/>
            <person name="Adriaenssens E.M."/>
            <person name="Foster-Nyarko E."/>
            <person name="Jarju S."/>
            <person name="Secka A."/>
            <person name="Antonio M."/>
            <person name="Oren A."/>
            <person name="Chaudhuri R.R."/>
            <person name="La Ragione R."/>
            <person name="Hildebrand F."/>
            <person name="Pallen M.J."/>
        </authorList>
    </citation>
    <scope>NUCLEOTIDE SEQUENCE</scope>
    <source>
        <strain evidence="2">11687</strain>
    </source>
</reference>
<feature type="transmembrane region" description="Helical" evidence="1">
    <location>
        <begin position="74"/>
        <end position="94"/>
    </location>
</feature>
<keyword evidence="1" id="KW-0472">Membrane</keyword>
<evidence type="ECO:0000256" key="1">
    <source>
        <dbReference type="SAM" id="Phobius"/>
    </source>
</evidence>
<dbReference type="Proteomes" id="UP000824081">
    <property type="component" value="Unassembled WGS sequence"/>
</dbReference>